<gene>
    <name evidence="1" type="ORF">DX130_19900</name>
</gene>
<evidence type="ECO:0000313" key="1">
    <source>
        <dbReference type="EMBL" id="REK71963.1"/>
    </source>
</evidence>
<keyword evidence="2" id="KW-1185">Reference proteome</keyword>
<comment type="caution">
    <text evidence="1">The sequence shown here is derived from an EMBL/GenBank/DDBJ whole genome shotgun (WGS) entry which is preliminary data.</text>
</comment>
<dbReference type="RefSeq" id="WP_116048331.1">
    <property type="nucleotide sequence ID" value="NZ_QUBQ01000004.1"/>
</dbReference>
<accession>A0A371P7P0</accession>
<dbReference type="EMBL" id="QUBQ01000004">
    <property type="protein sequence ID" value="REK71963.1"/>
    <property type="molecule type" value="Genomic_DNA"/>
</dbReference>
<reference evidence="1 2" key="1">
    <citation type="submission" date="2018-08" db="EMBL/GenBank/DDBJ databases">
        <title>Paenibacillus sp. M4BSY-1, whole genome shotgun sequence.</title>
        <authorList>
            <person name="Tuo L."/>
        </authorList>
    </citation>
    <scope>NUCLEOTIDE SEQUENCE [LARGE SCALE GENOMIC DNA]</scope>
    <source>
        <strain evidence="1 2">M4BSY-1</strain>
    </source>
</reference>
<dbReference type="Proteomes" id="UP000261905">
    <property type="component" value="Unassembled WGS sequence"/>
</dbReference>
<protein>
    <submittedName>
        <fullName evidence="1">Uncharacterized protein</fullName>
    </submittedName>
</protein>
<name>A0A371P7P0_9BACL</name>
<evidence type="ECO:0000313" key="2">
    <source>
        <dbReference type="Proteomes" id="UP000261905"/>
    </source>
</evidence>
<organism evidence="1 2">
    <name type="scientific">Paenibacillus paeoniae</name>
    <dbReference type="NCBI Taxonomy" id="2292705"/>
    <lineage>
        <taxon>Bacteria</taxon>
        <taxon>Bacillati</taxon>
        <taxon>Bacillota</taxon>
        <taxon>Bacilli</taxon>
        <taxon>Bacillales</taxon>
        <taxon>Paenibacillaceae</taxon>
        <taxon>Paenibacillus</taxon>
    </lineage>
</organism>
<sequence>METKNGKTYIKIGKWSLNPFNLFQQSVNGANWENLRKKLISSLETGEHTFSKDDIKALLKEGVARE</sequence>
<dbReference type="AlphaFoldDB" id="A0A371P7P0"/>
<proteinExistence type="predicted"/>